<dbReference type="AlphaFoldDB" id="A0A0F9ZY75"/>
<sequence>MNPQNNRKELYADLILDVMIQDVLDKIARCQKMLVPLQAHCVSLIVSTEAQNNLATEAEAKAKNNAEIIGMFNLWVKLSQYTTIDNDKYPPERSIVSVLKKAPDFGELIKTHLVVLEHTIGSYNCNIPRLPSLDGMSND</sequence>
<evidence type="ECO:0000313" key="2">
    <source>
        <dbReference type="Proteomes" id="UP000034112"/>
    </source>
</evidence>
<evidence type="ECO:0000313" key="1">
    <source>
        <dbReference type="EMBL" id="KKO98058.1"/>
    </source>
</evidence>
<protein>
    <submittedName>
        <fullName evidence="1">Uncharacterized protein</fullName>
    </submittedName>
</protein>
<reference evidence="2" key="1">
    <citation type="journal article" date="2015" name="Genome Announc.">
        <title>Draft whole-genome sequence of the biocontrol agent Trichoderma harzianum T6776.</title>
        <authorList>
            <person name="Baroncelli R."/>
            <person name="Piaggeschi G."/>
            <person name="Fiorini L."/>
            <person name="Bertolini E."/>
            <person name="Zapparata A."/>
            <person name="Pe M.E."/>
            <person name="Sarrocco S."/>
            <person name="Vannacci G."/>
        </authorList>
    </citation>
    <scope>NUCLEOTIDE SEQUENCE [LARGE SCALE GENOMIC DNA]</scope>
    <source>
        <strain evidence="2">T6776</strain>
    </source>
</reference>
<gene>
    <name evidence="1" type="ORF">THAR02_09844</name>
</gene>
<organism evidence="1 2">
    <name type="scientific">Trichoderma harzianum</name>
    <name type="common">Hypocrea lixii</name>
    <dbReference type="NCBI Taxonomy" id="5544"/>
    <lineage>
        <taxon>Eukaryota</taxon>
        <taxon>Fungi</taxon>
        <taxon>Dikarya</taxon>
        <taxon>Ascomycota</taxon>
        <taxon>Pezizomycotina</taxon>
        <taxon>Sordariomycetes</taxon>
        <taxon>Hypocreomycetidae</taxon>
        <taxon>Hypocreales</taxon>
        <taxon>Hypocreaceae</taxon>
        <taxon>Trichoderma</taxon>
    </lineage>
</organism>
<name>A0A0F9ZY75_TRIHA</name>
<comment type="caution">
    <text evidence="1">The sequence shown here is derived from an EMBL/GenBank/DDBJ whole genome shotgun (WGS) entry which is preliminary data.</text>
</comment>
<dbReference type="Proteomes" id="UP000034112">
    <property type="component" value="Unassembled WGS sequence"/>
</dbReference>
<proteinExistence type="predicted"/>
<accession>A0A0F9ZY75</accession>
<dbReference type="EMBL" id="JOKZ01000467">
    <property type="protein sequence ID" value="KKO98058.1"/>
    <property type="molecule type" value="Genomic_DNA"/>
</dbReference>